<protein>
    <submittedName>
        <fullName evidence="1">Uncharacterized protein</fullName>
    </submittedName>
</protein>
<sequence length="29" mass="3525">MIIYHYLNKSSRCKTKKVKNIELFIDILI</sequence>
<accession>A0A8S5U810</accession>
<proteinExistence type="predicted"/>
<reference evidence="1" key="1">
    <citation type="journal article" date="2021" name="Proc. Natl. Acad. Sci. U.S.A.">
        <title>A Catalog of Tens of Thousands of Viruses from Human Metagenomes Reveals Hidden Associations with Chronic Diseases.</title>
        <authorList>
            <person name="Tisza M.J."/>
            <person name="Buck C.B."/>
        </authorList>
    </citation>
    <scope>NUCLEOTIDE SEQUENCE</scope>
    <source>
        <strain evidence="1">CtGDt6</strain>
    </source>
</reference>
<organism evidence="1">
    <name type="scientific">Siphoviridae sp. ctGDt6</name>
    <dbReference type="NCBI Taxonomy" id="2825408"/>
    <lineage>
        <taxon>Viruses</taxon>
        <taxon>Duplodnaviria</taxon>
        <taxon>Heunggongvirae</taxon>
        <taxon>Uroviricota</taxon>
        <taxon>Caudoviricetes</taxon>
    </lineage>
</organism>
<dbReference type="EMBL" id="BK016032">
    <property type="protein sequence ID" value="DAF90587.1"/>
    <property type="molecule type" value="Genomic_DNA"/>
</dbReference>
<name>A0A8S5U810_9CAUD</name>
<evidence type="ECO:0000313" key="1">
    <source>
        <dbReference type="EMBL" id="DAF90587.1"/>
    </source>
</evidence>